<organism evidence="1 2">
    <name type="scientific">Phytophthora sojae (strain P6497)</name>
    <name type="common">Soybean stem and root rot agent</name>
    <name type="synonym">Phytophthora megasperma f. sp. glycines</name>
    <dbReference type="NCBI Taxonomy" id="1094619"/>
    <lineage>
        <taxon>Eukaryota</taxon>
        <taxon>Sar</taxon>
        <taxon>Stramenopiles</taxon>
        <taxon>Oomycota</taxon>
        <taxon>Peronosporomycetes</taxon>
        <taxon>Peronosporales</taxon>
        <taxon>Peronosporaceae</taxon>
        <taxon>Phytophthora</taxon>
    </lineage>
</organism>
<evidence type="ECO:0000313" key="2">
    <source>
        <dbReference type="Proteomes" id="UP000002640"/>
    </source>
</evidence>
<proteinExistence type="predicted"/>
<protein>
    <submittedName>
        <fullName evidence="1">Uncharacterized protein</fullName>
    </submittedName>
</protein>
<dbReference type="GeneID" id="20642660"/>
<dbReference type="AlphaFoldDB" id="G5A896"/>
<dbReference type="KEGG" id="psoj:PHYSODRAFT_306184"/>
<sequence>MPKSPGADVLWRLTVFRFNFSDYDESADQFNYDWRDIEALTQALSDNDNPLAKNLRRLRVRFYWLWTHEHVDDPKADIKALLKMLRVNRSLEFLDVHLPPPYHDCVDSLRGHQSGVRFLSVILGRYRVPELDTDKANVAVPRCAQSHLDECVLPAIFESAAPPAVYVRQVFDESWLAQEEDEIV</sequence>
<accession>G5A896</accession>
<dbReference type="RefSeq" id="XP_009536294.1">
    <property type="nucleotide sequence ID" value="XM_009537999.1"/>
</dbReference>
<dbReference type="EMBL" id="JH159161">
    <property type="protein sequence ID" value="EGZ08122.1"/>
    <property type="molecule type" value="Genomic_DNA"/>
</dbReference>
<gene>
    <name evidence="1" type="ORF">PHYSODRAFT_306184</name>
</gene>
<name>G5A896_PHYSP</name>
<dbReference type="InParanoid" id="G5A896"/>
<evidence type="ECO:0000313" key="1">
    <source>
        <dbReference type="EMBL" id="EGZ08122.1"/>
    </source>
</evidence>
<dbReference type="Proteomes" id="UP000002640">
    <property type="component" value="Unassembled WGS sequence"/>
</dbReference>
<reference evidence="1 2" key="1">
    <citation type="journal article" date="2006" name="Science">
        <title>Phytophthora genome sequences uncover evolutionary origins and mechanisms of pathogenesis.</title>
        <authorList>
            <person name="Tyler B.M."/>
            <person name="Tripathy S."/>
            <person name="Zhang X."/>
            <person name="Dehal P."/>
            <person name="Jiang R.H."/>
            <person name="Aerts A."/>
            <person name="Arredondo F.D."/>
            <person name="Baxter L."/>
            <person name="Bensasson D."/>
            <person name="Beynon J.L."/>
            <person name="Chapman J."/>
            <person name="Damasceno C.M."/>
            <person name="Dorrance A.E."/>
            <person name="Dou D."/>
            <person name="Dickerman A.W."/>
            <person name="Dubchak I.L."/>
            <person name="Garbelotto M."/>
            <person name="Gijzen M."/>
            <person name="Gordon S.G."/>
            <person name="Govers F."/>
            <person name="Grunwald N.J."/>
            <person name="Huang W."/>
            <person name="Ivors K.L."/>
            <person name="Jones R.W."/>
            <person name="Kamoun S."/>
            <person name="Krampis K."/>
            <person name="Lamour K.H."/>
            <person name="Lee M.K."/>
            <person name="McDonald W.H."/>
            <person name="Medina M."/>
            <person name="Meijer H.J."/>
            <person name="Nordberg E.K."/>
            <person name="Maclean D.J."/>
            <person name="Ospina-Giraldo M.D."/>
            <person name="Morris P.F."/>
            <person name="Phuntumart V."/>
            <person name="Putnam N.H."/>
            <person name="Rash S."/>
            <person name="Rose J.K."/>
            <person name="Sakihama Y."/>
            <person name="Salamov A.A."/>
            <person name="Savidor A."/>
            <person name="Scheuring C.F."/>
            <person name="Smith B.M."/>
            <person name="Sobral B.W."/>
            <person name="Terry A."/>
            <person name="Torto-Alalibo T.A."/>
            <person name="Win J."/>
            <person name="Xu Z."/>
            <person name="Zhang H."/>
            <person name="Grigoriev I.V."/>
            <person name="Rokhsar D.S."/>
            <person name="Boore J.L."/>
        </authorList>
    </citation>
    <scope>NUCLEOTIDE SEQUENCE [LARGE SCALE GENOMIC DNA]</scope>
    <source>
        <strain evidence="1 2">P6497</strain>
    </source>
</reference>
<keyword evidence="2" id="KW-1185">Reference proteome</keyword>